<name>A0ABV7UQ36_9GAMM</name>
<gene>
    <name evidence="1" type="ORF">ACFOM9_02980</name>
</gene>
<dbReference type="RefSeq" id="WP_386706032.1">
    <property type="nucleotide sequence ID" value="NZ_JBHRYF010000001.1"/>
</dbReference>
<evidence type="ECO:0000313" key="2">
    <source>
        <dbReference type="Proteomes" id="UP001595724"/>
    </source>
</evidence>
<comment type="caution">
    <text evidence="1">The sequence shown here is derived from an EMBL/GenBank/DDBJ whole genome shotgun (WGS) entry which is preliminary data.</text>
</comment>
<accession>A0ABV7UQ36</accession>
<proteinExistence type="predicted"/>
<dbReference type="Proteomes" id="UP001595724">
    <property type="component" value="Unassembled WGS sequence"/>
</dbReference>
<dbReference type="EMBL" id="JBHRYF010000001">
    <property type="protein sequence ID" value="MFC3659042.1"/>
    <property type="molecule type" value="Genomic_DNA"/>
</dbReference>
<organism evidence="1 2">
    <name type="scientific">Luteimonas notoginsengisoli</name>
    <dbReference type="NCBI Taxonomy" id="1578200"/>
    <lineage>
        <taxon>Bacteria</taxon>
        <taxon>Pseudomonadati</taxon>
        <taxon>Pseudomonadota</taxon>
        <taxon>Gammaproteobacteria</taxon>
        <taxon>Lysobacterales</taxon>
        <taxon>Lysobacteraceae</taxon>
        <taxon>Luteimonas</taxon>
    </lineage>
</organism>
<sequence>MSLTATVYRSTDPGAPSLSGTAGSLTAFLDAILVDGYGSGADVKPGLGWTRQFSGTNKRVYQNNPTSGSGFLLRIDDSATVGNARHAWATCYESMSDIDTGAGQHPLPSDYPNGSLIPKSNVLSSAPRAWRAIGNERCLYLFIDVGVQGIDYALPHFFGDIVSFKPGDACHSAVSSNELTAYAGASILQNFFRANDVVTNSTVTKCLALGRNYRADPGSIYVTHNTEMGTAQFGNNASSPFPNPVNYGLWYSSIRVKEGAYLLRGRLPGVLAPEHARPFDDDLILDNLPGHPLPGTRLLAWKFSVHTASKSTAYNGQVLFDTVNEWW</sequence>
<keyword evidence="2" id="KW-1185">Reference proteome</keyword>
<reference evidence="2" key="1">
    <citation type="journal article" date="2019" name="Int. J. Syst. Evol. Microbiol.">
        <title>The Global Catalogue of Microorganisms (GCM) 10K type strain sequencing project: providing services to taxonomists for standard genome sequencing and annotation.</title>
        <authorList>
            <consortium name="The Broad Institute Genomics Platform"/>
            <consortium name="The Broad Institute Genome Sequencing Center for Infectious Disease"/>
            <person name="Wu L."/>
            <person name="Ma J."/>
        </authorList>
    </citation>
    <scope>NUCLEOTIDE SEQUENCE [LARGE SCALE GENOMIC DNA]</scope>
    <source>
        <strain evidence="2">KCTC 42211</strain>
    </source>
</reference>
<evidence type="ECO:0000313" key="1">
    <source>
        <dbReference type="EMBL" id="MFC3659042.1"/>
    </source>
</evidence>
<protein>
    <submittedName>
        <fullName evidence="1">Uncharacterized protein</fullName>
    </submittedName>
</protein>